<feature type="binding site" evidence="15">
    <location>
        <position position="248"/>
    </location>
    <ligand>
        <name>Mg(2+)</name>
        <dbReference type="ChEBI" id="CHEBI:18420"/>
    </ligand>
</feature>
<evidence type="ECO:0000256" key="16">
    <source>
        <dbReference type="RuleBase" id="RU004445"/>
    </source>
</evidence>
<comment type="similarity">
    <text evidence="4 15">Belongs to the isocitrate and isopropylmalate dehydrogenases family. LeuB type 1 subfamily.</text>
</comment>
<evidence type="ECO:0000313" key="19">
    <source>
        <dbReference type="Proteomes" id="UP000238196"/>
    </source>
</evidence>
<feature type="site" description="Important for catalysis" evidence="15">
    <location>
        <position position="192"/>
    </location>
</feature>
<keyword evidence="12 15" id="KW-0464">Manganese</keyword>
<keyword evidence="8 15" id="KW-0479">Metal-binding</keyword>
<evidence type="ECO:0000256" key="10">
    <source>
        <dbReference type="ARBA" id="ARBA00023002"/>
    </source>
</evidence>
<dbReference type="GO" id="GO:0051287">
    <property type="term" value="F:NAD binding"/>
    <property type="evidence" value="ECO:0007669"/>
    <property type="project" value="InterPro"/>
</dbReference>
<comment type="function">
    <text evidence="14 15 16">Catalyzes the oxidation of 3-carboxy-2-hydroxy-4-methylpentanoate (3-isopropylmalate) to 3-carboxy-4-methyl-2-oxopentanoate. The product decarboxylates to 4-methyl-2 oxopentanoate.</text>
</comment>
<keyword evidence="10 15" id="KW-0560">Oxidoreductase</keyword>
<evidence type="ECO:0000256" key="11">
    <source>
        <dbReference type="ARBA" id="ARBA00023027"/>
    </source>
</evidence>
<evidence type="ECO:0000256" key="1">
    <source>
        <dbReference type="ARBA" id="ARBA00000624"/>
    </source>
</evidence>
<reference evidence="18 19" key="1">
    <citation type="submission" date="2018-02" db="EMBL/GenBank/DDBJ databases">
        <title>novel marine gammaproteobacteria from coastal saline agro ecosystem.</title>
        <authorList>
            <person name="Krishnan R."/>
            <person name="Ramesh Kumar N."/>
        </authorList>
    </citation>
    <scope>NUCLEOTIDE SEQUENCE [LARGE SCALE GENOMIC DNA]</scope>
    <source>
        <strain evidence="18 19">228</strain>
    </source>
</reference>
<comment type="caution">
    <text evidence="18">The sequence shown here is derived from an EMBL/GenBank/DDBJ whole genome shotgun (WGS) entry which is preliminary data.</text>
</comment>
<dbReference type="SUPFAM" id="SSF53659">
    <property type="entry name" value="Isocitrate/Isopropylmalate dehydrogenase-like"/>
    <property type="match status" value="1"/>
</dbReference>
<gene>
    <name evidence="15 18" type="primary">leuB</name>
    <name evidence="18" type="ORF">C4K68_12600</name>
</gene>
<dbReference type="FunFam" id="3.40.718.10:FF:000004">
    <property type="entry name" value="3-isopropylmalate dehydrogenase"/>
    <property type="match status" value="1"/>
</dbReference>
<keyword evidence="11 15" id="KW-0520">NAD</keyword>
<dbReference type="InterPro" id="IPR019818">
    <property type="entry name" value="IsoCit/isopropylmalate_DH_CS"/>
</dbReference>
<dbReference type="InterPro" id="IPR004429">
    <property type="entry name" value="Isopropylmalate_DH"/>
</dbReference>
<feature type="binding site" evidence="15">
    <location>
        <position position="252"/>
    </location>
    <ligand>
        <name>Mg(2+)</name>
        <dbReference type="ChEBI" id="CHEBI:18420"/>
    </ligand>
</feature>
<dbReference type="PROSITE" id="PS00470">
    <property type="entry name" value="IDH_IMDH"/>
    <property type="match status" value="1"/>
</dbReference>
<dbReference type="Gene3D" id="3.40.718.10">
    <property type="entry name" value="Isopropylmalate Dehydrogenase"/>
    <property type="match status" value="1"/>
</dbReference>
<dbReference type="AlphaFoldDB" id="A0A2S5KR87"/>
<feature type="binding site" evidence="15">
    <location>
        <position position="106"/>
    </location>
    <ligand>
        <name>substrate</name>
    </ligand>
</feature>
<comment type="subunit">
    <text evidence="5 15 16">Homodimer.</text>
</comment>
<comment type="catalytic activity">
    <reaction evidence="1 15 16">
        <text>(2R,3S)-3-isopropylmalate + NAD(+) = 4-methyl-2-oxopentanoate + CO2 + NADH</text>
        <dbReference type="Rhea" id="RHEA:32271"/>
        <dbReference type="ChEBI" id="CHEBI:16526"/>
        <dbReference type="ChEBI" id="CHEBI:17865"/>
        <dbReference type="ChEBI" id="CHEBI:35121"/>
        <dbReference type="ChEBI" id="CHEBI:57540"/>
        <dbReference type="ChEBI" id="CHEBI:57945"/>
        <dbReference type="EC" id="1.1.1.85"/>
    </reaction>
</comment>
<comment type="pathway">
    <text evidence="3 15 16">Amino-acid biosynthesis; L-leucine biosynthesis; L-leucine from 3-methyl-2-oxobutanoate: step 3/4.</text>
</comment>
<sequence length="359" mass="38436">MTKKVLVLPGDGIGPEIIAEAVKVLNVVNQRFDLGIELSEGLLGGAAVDATGLPLPESTLEAAKQADAILLGAVGGPKWDKVETAKRPERGLLGIRSGLKLFANLRPAILYPQLAHASTLKPEVVSGLDILIVRELTGGIYFGQPRGIRTLENGEKEGFNTYVYSESEIRRIAHVAFSLARQRSGRVCSIDKSNVLEVTVLWRDVMEEVGKEYPDVELSHMYVDNAAMQLVRAPKQFDVLVTGNMFGDILSDEAAMLTGSIGMLPSASLDINNKGMYEPCHGSAPDIAGQGIANPLATILSAAMMLRYTFNEGPAADAIEKAVSDVLDQNLRTADIWSDGMHKVGTQAMGDAVVAALQQ</sequence>
<keyword evidence="13 15" id="KW-0100">Branched-chain amino acid biosynthesis</keyword>
<dbReference type="GO" id="GO:0005829">
    <property type="term" value="C:cytosol"/>
    <property type="evidence" value="ECO:0007669"/>
    <property type="project" value="TreeGrafter"/>
</dbReference>
<accession>A0A2S5KR87</accession>
<dbReference type="EC" id="1.1.1.85" evidence="15"/>
<keyword evidence="15" id="KW-0963">Cytoplasm</keyword>
<dbReference type="InterPro" id="IPR024084">
    <property type="entry name" value="IsoPropMal-DH-like_dom"/>
</dbReference>
<feature type="binding site" evidence="15">
    <location>
        <position position="134"/>
    </location>
    <ligand>
        <name>substrate</name>
    </ligand>
</feature>
<feature type="domain" description="Isopropylmalate dehydrogenase-like" evidence="17">
    <location>
        <begin position="4"/>
        <end position="353"/>
    </location>
</feature>
<evidence type="ECO:0000256" key="3">
    <source>
        <dbReference type="ARBA" id="ARBA00004762"/>
    </source>
</evidence>
<evidence type="ECO:0000256" key="2">
    <source>
        <dbReference type="ARBA" id="ARBA00001936"/>
    </source>
</evidence>
<feature type="binding site" evidence="15">
    <location>
        <position position="96"/>
    </location>
    <ligand>
        <name>substrate</name>
    </ligand>
</feature>
<dbReference type="PANTHER" id="PTHR42979">
    <property type="entry name" value="3-ISOPROPYLMALATE DEHYDROGENASE"/>
    <property type="match status" value="1"/>
</dbReference>
<name>A0A2S5KR87_9PROT</name>
<comment type="subcellular location">
    <subcellularLocation>
        <location evidence="15">Cytoplasm</location>
    </subcellularLocation>
</comment>
<organism evidence="18 19">
    <name type="scientific">Proteobacteria bacterium 228</name>
    <dbReference type="NCBI Taxonomy" id="2083153"/>
    <lineage>
        <taxon>Bacteria</taxon>
        <taxon>Pseudomonadati</taxon>
        <taxon>Pseudomonadota</taxon>
    </lineage>
</organism>
<evidence type="ECO:0000256" key="13">
    <source>
        <dbReference type="ARBA" id="ARBA00023304"/>
    </source>
</evidence>
<comment type="cofactor">
    <cofactor evidence="15 16">
        <name>Mg(2+)</name>
        <dbReference type="ChEBI" id="CHEBI:18420"/>
    </cofactor>
    <cofactor evidence="15 16">
        <name>Mn(2+)</name>
        <dbReference type="ChEBI" id="CHEBI:29035"/>
    </cofactor>
    <text evidence="15 16">Binds 1 Mg(2+) or Mn(2+) ion per subunit.</text>
</comment>
<comment type="cofactor">
    <cofactor evidence="2">
        <name>Mn(2+)</name>
        <dbReference type="ChEBI" id="CHEBI:29035"/>
    </cofactor>
</comment>
<evidence type="ECO:0000256" key="4">
    <source>
        <dbReference type="ARBA" id="ARBA00008319"/>
    </source>
</evidence>
<evidence type="ECO:0000256" key="7">
    <source>
        <dbReference type="ARBA" id="ARBA00022605"/>
    </source>
</evidence>
<dbReference type="GO" id="GO:0009098">
    <property type="term" value="P:L-leucine biosynthetic process"/>
    <property type="evidence" value="ECO:0007669"/>
    <property type="project" value="UniProtKB-UniRule"/>
</dbReference>
<dbReference type="Pfam" id="PF00180">
    <property type="entry name" value="Iso_dh"/>
    <property type="match status" value="1"/>
</dbReference>
<dbReference type="UniPathway" id="UPA00048">
    <property type="reaction ID" value="UER00072"/>
</dbReference>
<protein>
    <recommendedName>
        <fullName evidence="15">3-isopropylmalate dehydrogenase</fullName>
        <ecNumber evidence="15">1.1.1.85</ecNumber>
    </recommendedName>
    <alternativeName>
        <fullName evidence="15">3-IPM-DH</fullName>
    </alternativeName>
    <alternativeName>
        <fullName evidence="15">Beta-IPM dehydrogenase</fullName>
        <shortName evidence="15">IMDH</shortName>
    </alternativeName>
</protein>
<evidence type="ECO:0000256" key="15">
    <source>
        <dbReference type="HAMAP-Rule" id="MF_01033"/>
    </source>
</evidence>
<evidence type="ECO:0000256" key="9">
    <source>
        <dbReference type="ARBA" id="ARBA00022842"/>
    </source>
</evidence>
<dbReference type="SMART" id="SM01329">
    <property type="entry name" value="Iso_dh"/>
    <property type="match status" value="1"/>
</dbReference>
<evidence type="ECO:0000256" key="8">
    <source>
        <dbReference type="ARBA" id="ARBA00022723"/>
    </source>
</evidence>
<evidence type="ECO:0000256" key="5">
    <source>
        <dbReference type="ARBA" id="ARBA00011738"/>
    </source>
</evidence>
<feature type="binding site" evidence="15">
    <location>
        <position position="224"/>
    </location>
    <ligand>
        <name>substrate</name>
    </ligand>
</feature>
<proteinExistence type="inferred from homology"/>
<evidence type="ECO:0000313" key="18">
    <source>
        <dbReference type="EMBL" id="PPC77240.1"/>
    </source>
</evidence>
<dbReference type="NCBIfam" id="TIGR00169">
    <property type="entry name" value="leuB"/>
    <property type="match status" value="1"/>
</dbReference>
<evidence type="ECO:0000256" key="14">
    <source>
        <dbReference type="ARBA" id="ARBA00023577"/>
    </source>
</evidence>
<dbReference type="Proteomes" id="UP000238196">
    <property type="component" value="Unassembled WGS sequence"/>
</dbReference>
<dbReference type="EMBL" id="PRLP01000035">
    <property type="protein sequence ID" value="PPC77240.1"/>
    <property type="molecule type" value="Genomic_DNA"/>
</dbReference>
<dbReference type="PANTHER" id="PTHR42979:SF1">
    <property type="entry name" value="3-ISOPROPYLMALATE DEHYDROGENASE"/>
    <property type="match status" value="1"/>
</dbReference>
<feature type="binding site" evidence="15">
    <location>
        <position position="224"/>
    </location>
    <ligand>
        <name>Mg(2+)</name>
        <dbReference type="ChEBI" id="CHEBI:18420"/>
    </ligand>
</feature>
<feature type="site" description="Important for catalysis" evidence="15">
    <location>
        <position position="141"/>
    </location>
</feature>
<keyword evidence="7 15" id="KW-0028">Amino-acid biosynthesis</keyword>
<keyword evidence="9 15" id="KW-0460">Magnesium</keyword>
<evidence type="ECO:0000256" key="6">
    <source>
        <dbReference type="ARBA" id="ARBA00022430"/>
    </source>
</evidence>
<dbReference type="GO" id="GO:0000287">
    <property type="term" value="F:magnesium ion binding"/>
    <property type="evidence" value="ECO:0007669"/>
    <property type="project" value="InterPro"/>
</dbReference>
<feature type="binding site" evidence="15">
    <location>
        <begin position="282"/>
        <end position="294"/>
    </location>
    <ligand>
        <name>NAD(+)</name>
        <dbReference type="ChEBI" id="CHEBI:57540"/>
    </ligand>
</feature>
<evidence type="ECO:0000256" key="12">
    <source>
        <dbReference type="ARBA" id="ARBA00023211"/>
    </source>
</evidence>
<dbReference type="OrthoDB" id="5289857at2"/>
<dbReference type="HAMAP" id="MF_01033">
    <property type="entry name" value="LeuB_type1"/>
    <property type="match status" value="1"/>
</dbReference>
<evidence type="ECO:0000259" key="17">
    <source>
        <dbReference type="SMART" id="SM01329"/>
    </source>
</evidence>
<keyword evidence="6 15" id="KW-0432">Leucine biosynthesis</keyword>
<feature type="binding site" evidence="15">
    <location>
        <begin position="76"/>
        <end position="89"/>
    </location>
    <ligand>
        <name>NAD(+)</name>
        <dbReference type="ChEBI" id="CHEBI:57540"/>
    </ligand>
</feature>
<dbReference type="GO" id="GO:0003862">
    <property type="term" value="F:3-isopropylmalate dehydrogenase activity"/>
    <property type="evidence" value="ECO:0007669"/>
    <property type="project" value="UniProtKB-UniRule"/>
</dbReference>